<dbReference type="EMBL" id="MK573204">
    <property type="protein sequence ID" value="QEM01698.1"/>
    <property type="molecule type" value="Genomic_DNA"/>
</dbReference>
<evidence type="ECO:0000313" key="1">
    <source>
        <dbReference type="EMBL" id="QEM01698.1"/>
    </source>
</evidence>
<reference evidence="1" key="1">
    <citation type="journal article" date="2019" name="Genome Biol. Evol.">
        <title>Nephromyces represents a diverse and novel lineage of the Apicomplexa that has retained apicoplasts.</title>
        <authorList>
            <person name="Munoz-Gomez S.A."/>
            <person name="Durnin K."/>
            <person name="Eme L."/>
            <person name="Paight C."/>
            <person name="Lane C.E."/>
            <person name="Saffo M.B."/>
            <person name="Slamovits C.H."/>
        </authorList>
    </citation>
    <scope>NUCLEOTIDE SEQUENCE</scope>
    <source>
        <strain evidence="1">638</strain>
    </source>
</reference>
<gene>
    <name evidence="1" type="primary">orf88</name>
</gene>
<sequence length="97" mass="11693">MYVQTFVNRSFFLTKNIIITKKITHPVKYYFLMKTLSKGSSIELTILTFENLKVKIDHIKGYLINYNKKFVRLKLKNNIIYKIPFRSPKLLWIKHII</sequence>
<organism evidence="1">
    <name type="scientific">Nephromyces sp. ex Molgula occidentalis</name>
    <dbReference type="NCBI Taxonomy" id="2544991"/>
    <lineage>
        <taxon>Eukaryota</taxon>
        <taxon>Sar</taxon>
        <taxon>Alveolata</taxon>
        <taxon>Apicomplexa</taxon>
        <taxon>Aconoidasida</taxon>
        <taxon>Nephromycida</taxon>
        <taxon>Nephromyces</taxon>
    </lineage>
</organism>
<protein>
    <submittedName>
        <fullName evidence="1">Uncharacterized protein</fullName>
    </submittedName>
</protein>
<proteinExistence type="predicted"/>
<dbReference type="AlphaFoldDB" id="A0A5C1H9M6"/>
<name>A0A5C1H9M6_9APIC</name>
<accession>A0A5C1H9M6</accession>